<dbReference type="Proteomes" id="UP001201163">
    <property type="component" value="Unassembled WGS sequence"/>
</dbReference>
<gene>
    <name evidence="2" type="ORF">EDB92DRAFT_1818811</name>
</gene>
<protein>
    <submittedName>
        <fullName evidence="2">Uncharacterized protein</fullName>
    </submittedName>
</protein>
<evidence type="ECO:0000313" key="2">
    <source>
        <dbReference type="EMBL" id="KAH8985091.1"/>
    </source>
</evidence>
<dbReference type="EMBL" id="JAKELL010000068">
    <property type="protein sequence ID" value="KAH8985091.1"/>
    <property type="molecule type" value="Genomic_DNA"/>
</dbReference>
<feature type="region of interest" description="Disordered" evidence="1">
    <location>
        <begin position="60"/>
        <end position="87"/>
    </location>
</feature>
<name>A0AAD4LBN8_9AGAM</name>
<comment type="caution">
    <text evidence="2">The sequence shown here is derived from an EMBL/GenBank/DDBJ whole genome shotgun (WGS) entry which is preliminary data.</text>
</comment>
<reference evidence="2" key="1">
    <citation type="submission" date="2022-01" db="EMBL/GenBank/DDBJ databases">
        <title>Comparative genomics reveals a dynamic genome evolution in the ectomycorrhizal milk-cap (Lactarius) mushrooms.</title>
        <authorList>
            <consortium name="DOE Joint Genome Institute"/>
            <person name="Lebreton A."/>
            <person name="Tang N."/>
            <person name="Kuo A."/>
            <person name="LaButti K."/>
            <person name="Drula E."/>
            <person name="Barry K."/>
            <person name="Clum A."/>
            <person name="Lipzen A."/>
            <person name="Mousain D."/>
            <person name="Ng V."/>
            <person name="Wang R."/>
            <person name="Wang X."/>
            <person name="Dai Y."/>
            <person name="Henrissat B."/>
            <person name="Grigoriev I.V."/>
            <person name="Guerin-Laguette A."/>
            <person name="Yu F."/>
            <person name="Martin F.M."/>
        </authorList>
    </citation>
    <scope>NUCLEOTIDE SEQUENCE</scope>
    <source>
        <strain evidence="2">QP</strain>
    </source>
</reference>
<evidence type="ECO:0000313" key="3">
    <source>
        <dbReference type="Proteomes" id="UP001201163"/>
    </source>
</evidence>
<dbReference type="AlphaFoldDB" id="A0AAD4LBN8"/>
<keyword evidence="3" id="KW-1185">Reference proteome</keyword>
<organism evidence="2 3">
    <name type="scientific">Lactarius akahatsu</name>
    <dbReference type="NCBI Taxonomy" id="416441"/>
    <lineage>
        <taxon>Eukaryota</taxon>
        <taxon>Fungi</taxon>
        <taxon>Dikarya</taxon>
        <taxon>Basidiomycota</taxon>
        <taxon>Agaricomycotina</taxon>
        <taxon>Agaricomycetes</taxon>
        <taxon>Russulales</taxon>
        <taxon>Russulaceae</taxon>
        <taxon>Lactarius</taxon>
    </lineage>
</organism>
<accession>A0AAD4LBN8</accession>
<proteinExistence type="predicted"/>
<sequence>MAGALVRCEGDGRRPLQATILWCNATTGVLSTTCTSASQRDWIGVSQLGLSTGVNKYHLVSQGHKDNSGDQGSSKEASESKDSSTKGVFKVQIHGAILRYWPQRASEEV</sequence>
<evidence type="ECO:0000256" key="1">
    <source>
        <dbReference type="SAM" id="MobiDB-lite"/>
    </source>
</evidence>